<name>G0X508_9CAUD</name>
<sequence>MKVGLLIANGGDGSASIHYFKDLIYASQLQDCDTHCETFGLNDSMDIIDVPEGFYPPGGFSDYEWDLEE</sequence>
<dbReference type="EMBL" id="HM997019">
    <property type="protein sequence ID" value="AEK81990.1"/>
    <property type="molecule type" value="Genomic_DNA"/>
</dbReference>
<keyword evidence="2" id="KW-1185">Reference proteome</keyword>
<reference evidence="1 2" key="1">
    <citation type="journal article" date="2011" name="Arch. Virol.">
        <title>The genome sequence of enterobacterial phage 7-11, which possesses an unusually elongated head.</title>
        <authorList>
            <person name="Kropinski A.M."/>
            <person name="Lingohr E.J."/>
            <person name="Ackermann H.W."/>
        </authorList>
    </citation>
    <scope>NUCLEOTIDE SEQUENCE [LARGE SCALE GENOMIC DNA]</scope>
</reference>
<dbReference type="KEGG" id="vg:11117542"/>
<dbReference type="RefSeq" id="YP_004782450.1">
    <property type="nucleotide sequence ID" value="NC_015938.1"/>
</dbReference>
<protein>
    <submittedName>
        <fullName evidence="1">Uncharacterized protein</fullName>
    </submittedName>
</protein>
<dbReference type="Proteomes" id="UP000001639">
    <property type="component" value="Segment"/>
</dbReference>
<proteinExistence type="predicted"/>
<evidence type="ECO:0000313" key="2">
    <source>
        <dbReference type="Proteomes" id="UP000001639"/>
    </source>
</evidence>
<organism evidence="1 2">
    <name type="scientific">Salmonella phage 7-11</name>
    <dbReference type="NCBI Taxonomy" id="1054968"/>
    <lineage>
        <taxon>Viruses</taxon>
        <taxon>Duplodnaviria</taxon>
        <taxon>Heunggongvirae</taxon>
        <taxon>Uroviricota</taxon>
        <taxon>Caudoviricetes</taxon>
        <taxon>Grimontviridae</taxon>
        <taxon>Moazamivirus</taxon>
        <taxon>Moazamivirus 711</taxon>
    </lineage>
</organism>
<evidence type="ECO:0000313" key="1">
    <source>
        <dbReference type="EMBL" id="AEK81990.1"/>
    </source>
</evidence>
<dbReference type="GeneID" id="11117542"/>
<accession>G0X508</accession>